<dbReference type="EMBL" id="GL883081">
    <property type="protein sequence ID" value="EGF89193.1"/>
    <property type="molecule type" value="Genomic_DNA"/>
</dbReference>
<evidence type="ECO:0000256" key="2">
    <source>
        <dbReference type="SAM" id="SignalP"/>
    </source>
</evidence>
<dbReference type="SUPFAM" id="SSF55545">
    <property type="entry name" value="beta-N-acetylhexosaminidase-like domain"/>
    <property type="match status" value="1"/>
</dbReference>
<keyword evidence="5" id="KW-1185">Reference proteome</keyword>
<evidence type="ECO:0000313" key="5">
    <source>
        <dbReference type="Proteomes" id="UP000006512"/>
    </source>
</evidence>
<feature type="chain" id="PRO_5003321111" description="Gylcosyl hydrolase 115 C-terminal domain-containing protein" evidence="2">
    <location>
        <begin position="20"/>
        <end position="873"/>
    </location>
</feature>
<keyword evidence="1" id="KW-0378">Hydrolase</keyword>
<feature type="signal peptide" evidence="2">
    <location>
        <begin position="1"/>
        <end position="19"/>
    </location>
</feature>
<reference evidence="5" key="1">
    <citation type="submission" date="2011-03" db="EMBL/GenBank/DDBJ databases">
        <title>Draft genome sequence of Brevundimonas diminuta.</title>
        <authorList>
            <person name="Brown P.J.B."/>
            <person name="Buechlein A."/>
            <person name="Hemmerich C."/>
            <person name="Brun Y.V."/>
        </authorList>
    </citation>
    <scope>NUCLEOTIDE SEQUENCE [LARGE SCALE GENOMIC DNA]</scope>
    <source>
        <strain evidence="5">C19</strain>
    </source>
</reference>
<dbReference type="AlphaFoldDB" id="F4QTP3"/>
<dbReference type="PROSITE" id="PS51257">
    <property type="entry name" value="PROKAR_LIPOPROTEIN"/>
    <property type="match status" value="1"/>
</dbReference>
<dbReference type="OrthoDB" id="8727830at2"/>
<accession>F4QTP3</accession>
<dbReference type="Gene3D" id="3.30.379.10">
    <property type="entry name" value="Chitobiase/beta-hexosaminidase domain 2-like"/>
    <property type="match status" value="1"/>
</dbReference>
<proteinExistence type="predicted"/>
<gene>
    <name evidence="4" type="ORF">ABI_45400</name>
</gene>
<dbReference type="PANTHER" id="PTHR37842:SF2">
    <property type="entry name" value="GYLCOSYL HYDROLASE 115 C-TERMINAL DOMAIN-CONTAINING PROTEIN"/>
    <property type="match status" value="1"/>
</dbReference>
<dbReference type="Gene3D" id="3.20.20.520">
    <property type="entry name" value="Glycosyl hydrolase family 115"/>
    <property type="match status" value="1"/>
</dbReference>
<dbReference type="InterPro" id="IPR031924">
    <property type="entry name" value="GH115"/>
</dbReference>
<dbReference type="Gene3D" id="1.20.58.2150">
    <property type="match status" value="1"/>
</dbReference>
<dbReference type="PANTHER" id="PTHR37842">
    <property type="match status" value="1"/>
</dbReference>
<name>F4QTP3_9CAUL</name>
<dbReference type="HOGENOM" id="CLU_004852_0_0_5"/>
<evidence type="ECO:0000313" key="4">
    <source>
        <dbReference type="EMBL" id="EGF89193.1"/>
    </source>
</evidence>
<sequence>MKAIWLAAVVWLVPVAALACEGPVAVCKSKVDGFALISEGKPATVYVDANSAGPVLQVAQDFAADLERVSGVKPVIVNDLNGLSGPVVIIGQAGQPVIDGLVRDGKLDLKDISGIWEGYVQQVVTGPMPGLPAALVIAGSDPRGAVYGTYDISEKMGVSPWYWWADVPVKKQTDITVLAGARWDAPVVKYRGFFLNDEEPALGNWAREKFGGINAEFYAHVFELNLRLKGNFLWPAMWGKSLPDDDPKSLAMADRYGVVLSTSHHEPMARAHVEWQRQKDAGLMSGKWDYRSNAENLRTFWRGGIERRMCSSSASGSTKTMCHEQVITLGMRGDGDEPMTEGTATALLETIVADQRKIIGEVTGKPLTETPQVWALYKEVQDYYDHGMKAPEDVTLLFADDNWGQIRRLPKAGAGPRVGGYGVYYHFDYVGGPRNYKWLNTNQIEKVWQQMDLAYASGADRLWIVNVGDLKPMEFPLDFFLDMAWNPEAMDVNALSAYPVNWAEQQFGPELGYTISYLLTDSSKWLARRKPELLDAGVFAANPDFKVMTRDWQDMLAASKEVRAELGPEYDAAYFQLVHHPIAAAANVYELYNAVADNQALVAKGDAAGANTAADVAEQAFERDKAISADYHALLGGKWNHMMSQTHIGYDNWQQPDKDVMPVVKRLPVNGVVPKRQAVVADYSAVQVVEVPRHYGGRYTDEHGYVSIDAEFFTRAFSDIGGDVYWELVPDLGRTAGAVISLPQNAPPSDVTASSPMRVEYDVATLKDADAVLHLYLAPTLDTQGRGGLRIGVSIDGGVVQVLGFDLKPDAPDWNEAVKNNIHVLRASFPGLAAGAHTIKVFRIDGNVVLEKLVLDTGGLTPSYLGPVRSFQK</sequence>
<dbReference type="Pfam" id="PF17829">
    <property type="entry name" value="GH115_C"/>
    <property type="match status" value="1"/>
</dbReference>
<dbReference type="InterPro" id="IPR041437">
    <property type="entry name" value="GH115_C"/>
</dbReference>
<dbReference type="eggNOG" id="ENOG502Z7KK">
    <property type="taxonomic scope" value="Bacteria"/>
</dbReference>
<dbReference type="Pfam" id="PF15979">
    <property type="entry name" value="Glyco_hydro_115"/>
    <property type="match status" value="1"/>
</dbReference>
<dbReference type="GO" id="GO:0016787">
    <property type="term" value="F:hydrolase activity"/>
    <property type="evidence" value="ECO:0007669"/>
    <property type="project" value="UniProtKB-KW"/>
</dbReference>
<feature type="domain" description="Gylcosyl hydrolase 115 C-terminal" evidence="3">
    <location>
        <begin position="699"/>
        <end position="867"/>
    </location>
</feature>
<protein>
    <recommendedName>
        <fullName evidence="3">Gylcosyl hydrolase 115 C-terminal domain-containing protein</fullName>
    </recommendedName>
</protein>
<evidence type="ECO:0000256" key="1">
    <source>
        <dbReference type="ARBA" id="ARBA00022801"/>
    </source>
</evidence>
<dbReference type="STRING" id="715226.ABI_45400"/>
<organism evidence="4 5">
    <name type="scientific">Asticcacaulis biprosthecium C19</name>
    <dbReference type="NCBI Taxonomy" id="715226"/>
    <lineage>
        <taxon>Bacteria</taxon>
        <taxon>Pseudomonadati</taxon>
        <taxon>Pseudomonadota</taxon>
        <taxon>Alphaproteobacteria</taxon>
        <taxon>Caulobacterales</taxon>
        <taxon>Caulobacteraceae</taxon>
        <taxon>Asticcacaulis</taxon>
    </lineage>
</organism>
<dbReference type="InterPro" id="IPR029018">
    <property type="entry name" value="Hex-like_dom2"/>
</dbReference>
<dbReference type="RefSeq" id="WP_006275314.1">
    <property type="nucleotide sequence ID" value="NZ_GL883081.1"/>
</dbReference>
<dbReference type="Gene3D" id="2.60.120.1620">
    <property type="match status" value="1"/>
</dbReference>
<evidence type="ECO:0000259" key="3">
    <source>
        <dbReference type="Pfam" id="PF17829"/>
    </source>
</evidence>
<dbReference type="GO" id="GO:0005975">
    <property type="term" value="P:carbohydrate metabolic process"/>
    <property type="evidence" value="ECO:0007669"/>
    <property type="project" value="UniProtKB-ARBA"/>
</dbReference>
<dbReference type="Proteomes" id="UP000006512">
    <property type="component" value="Unassembled WGS sequence"/>
</dbReference>
<dbReference type="InterPro" id="IPR042301">
    <property type="entry name" value="GH115_sf"/>
</dbReference>
<keyword evidence="2" id="KW-0732">Signal</keyword>